<dbReference type="PANTHER" id="PTHR48022">
    <property type="entry name" value="PLASTIDIC GLUCOSE TRANSPORTER 4"/>
    <property type="match status" value="1"/>
</dbReference>
<dbReference type="InterPro" id="IPR036259">
    <property type="entry name" value="MFS_trans_sf"/>
</dbReference>
<evidence type="ECO:0000256" key="4">
    <source>
        <dbReference type="ARBA" id="ARBA00022692"/>
    </source>
</evidence>
<feature type="transmembrane region" description="Helical" evidence="8">
    <location>
        <begin position="457"/>
        <end position="476"/>
    </location>
</feature>
<organism evidence="10 11">
    <name type="scientific">Monascus purpureus</name>
    <name type="common">Red mold</name>
    <name type="synonym">Monascus anka</name>
    <dbReference type="NCBI Taxonomy" id="5098"/>
    <lineage>
        <taxon>Eukaryota</taxon>
        <taxon>Fungi</taxon>
        <taxon>Dikarya</taxon>
        <taxon>Ascomycota</taxon>
        <taxon>Pezizomycotina</taxon>
        <taxon>Eurotiomycetes</taxon>
        <taxon>Eurotiomycetidae</taxon>
        <taxon>Eurotiales</taxon>
        <taxon>Aspergillaceae</taxon>
        <taxon>Monascus</taxon>
    </lineage>
</organism>
<evidence type="ECO:0000256" key="6">
    <source>
        <dbReference type="ARBA" id="ARBA00023136"/>
    </source>
</evidence>
<gene>
    <name evidence="10" type="ORF">MPDQ_001453</name>
</gene>
<reference evidence="10 11" key="1">
    <citation type="submission" date="2019-06" db="EMBL/GenBank/DDBJ databases">
        <title>Wine fermentation using esterase from Monascus purpureus.</title>
        <authorList>
            <person name="Geng C."/>
            <person name="Zhang Y."/>
        </authorList>
    </citation>
    <scope>NUCLEOTIDE SEQUENCE [LARGE SCALE GENOMIC DNA]</scope>
    <source>
        <strain evidence="10">HQ1</strain>
    </source>
</reference>
<evidence type="ECO:0000256" key="7">
    <source>
        <dbReference type="RuleBase" id="RU003346"/>
    </source>
</evidence>
<feature type="transmembrane region" description="Helical" evidence="8">
    <location>
        <begin position="198"/>
        <end position="221"/>
    </location>
</feature>
<dbReference type="AlphaFoldDB" id="A0A507R330"/>
<dbReference type="GO" id="GO:0016020">
    <property type="term" value="C:membrane"/>
    <property type="evidence" value="ECO:0007669"/>
    <property type="project" value="UniProtKB-SubCell"/>
</dbReference>
<feature type="transmembrane region" description="Helical" evidence="8">
    <location>
        <begin position="108"/>
        <end position="126"/>
    </location>
</feature>
<dbReference type="EMBL" id="VIFY01000014">
    <property type="protein sequence ID" value="TQB75852.1"/>
    <property type="molecule type" value="Genomic_DNA"/>
</dbReference>
<dbReference type="InterPro" id="IPR005828">
    <property type="entry name" value="MFS_sugar_transport-like"/>
</dbReference>
<dbReference type="STRING" id="5098.A0A507R330"/>
<feature type="transmembrane region" description="Helical" evidence="8">
    <location>
        <begin position="385"/>
        <end position="406"/>
    </location>
</feature>
<feature type="transmembrane region" description="Helical" evidence="8">
    <location>
        <begin position="81"/>
        <end position="101"/>
    </location>
</feature>
<feature type="transmembrane region" description="Helical" evidence="8">
    <location>
        <begin position="175"/>
        <end position="192"/>
    </location>
</feature>
<evidence type="ECO:0000256" key="3">
    <source>
        <dbReference type="ARBA" id="ARBA00022448"/>
    </source>
</evidence>
<accession>A0A507R330</accession>
<keyword evidence="6 8" id="KW-0472">Membrane</keyword>
<feature type="transmembrane region" description="Helical" evidence="8">
    <location>
        <begin position="427"/>
        <end position="445"/>
    </location>
</feature>
<dbReference type="GO" id="GO:0005351">
    <property type="term" value="F:carbohydrate:proton symporter activity"/>
    <property type="evidence" value="ECO:0007669"/>
    <property type="project" value="TreeGrafter"/>
</dbReference>
<feature type="transmembrane region" description="Helical" evidence="8">
    <location>
        <begin position="358"/>
        <end position="379"/>
    </location>
</feature>
<dbReference type="Pfam" id="PF00083">
    <property type="entry name" value="Sugar_tr"/>
    <property type="match status" value="1"/>
</dbReference>
<dbReference type="SUPFAM" id="SSF103473">
    <property type="entry name" value="MFS general substrate transporter"/>
    <property type="match status" value="1"/>
</dbReference>
<dbReference type="NCBIfam" id="TIGR00879">
    <property type="entry name" value="SP"/>
    <property type="match status" value="1"/>
</dbReference>
<protein>
    <recommendedName>
        <fullName evidence="9">Major facilitator superfamily (MFS) profile domain-containing protein</fullName>
    </recommendedName>
</protein>
<keyword evidence="4 8" id="KW-0812">Transmembrane</keyword>
<feature type="transmembrane region" description="Helical" evidence="8">
    <location>
        <begin position="291"/>
        <end position="313"/>
    </location>
</feature>
<dbReference type="InterPro" id="IPR003663">
    <property type="entry name" value="Sugar/inositol_transpt"/>
</dbReference>
<feature type="domain" description="Major facilitator superfamily (MFS) profile" evidence="9">
    <location>
        <begin position="39"/>
        <end position="480"/>
    </location>
</feature>
<sequence>MVSASAAASSGGHDYYATLPNNTNRSWIRDKGLRRLNFGVVLMFASAAANGYDGALMNGLLTIPMYSKNIGEHISSNLQGLVISAVSLGGTPTFIPASYFADHFGRKWCVGVGSAIMVIASIVQTATEGRWAFFGTRLAIGIGLGFAQTAAPPLTTEIAHPRHRGTVTAIFQATWHWGAILAASVSLGSLYIGDNTTWSWRVPCLFQIVFPGIQLLGLLVIPESPRWLISKDRQEEALQILARYHANGDTSDPLVQYEFREICEAIELESASAHKSGWSSFVETKGALHRLAICILVGFMIQWAGNGVVSYYLAPILKSVGITVASEQAGINLGLQAWNAICSAIGALAAERYGRRPLWMLSTVLMFIFFSIVTALSAVFSELHITAAGSATVAFLFLFFGSYDIAYTPLSIAYPVEILPFYLRTKGLSLSLTVQFAAGFFNQFVNPIALDAIAWKFYFVYVGLLALFFIIIWFVFPETKGHTLEEIAVIFDGPSAETETRRDLAAIMSADMDHKAPTKEELEHA</sequence>
<dbReference type="InterPro" id="IPR020846">
    <property type="entry name" value="MFS_dom"/>
</dbReference>
<evidence type="ECO:0000256" key="2">
    <source>
        <dbReference type="ARBA" id="ARBA00010992"/>
    </source>
</evidence>
<dbReference type="FunFam" id="1.20.1250.20:FF:000134">
    <property type="entry name" value="MFS sugar transporter protein"/>
    <property type="match status" value="1"/>
</dbReference>
<evidence type="ECO:0000313" key="11">
    <source>
        <dbReference type="Proteomes" id="UP000319663"/>
    </source>
</evidence>
<keyword evidence="3 7" id="KW-0813">Transport</keyword>
<comment type="subcellular location">
    <subcellularLocation>
        <location evidence="1">Membrane</location>
        <topology evidence="1">Multi-pass membrane protein</topology>
    </subcellularLocation>
</comment>
<dbReference type="Proteomes" id="UP000319663">
    <property type="component" value="Unassembled WGS sequence"/>
</dbReference>
<evidence type="ECO:0000256" key="5">
    <source>
        <dbReference type="ARBA" id="ARBA00022989"/>
    </source>
</evidence>
<dbReference type="InterPro" id="IPR005829">
    <property type="entry name" value="Sugar_transporter_CS"/>
</dbReference>
<feature type="transmembrane region" description="Helical" evidence="8">
    <location>
        <begin position="36"/>
        <end position="61"/>
    </location>
</feature>
<dbReference type="PANTHER" id="PTHR48022:SF64">
    <property type="entry name" value="MAJOR FACILITATOR SUPERFAMILY (MFS) PROFILE DOMAIN-CONTAINING PROTEIN"/>
    <property type="match status" value="1"/>
</dbReference>
<evidence type="ECO:0000259" key="9">
    <source>
        <dbReference type="PROSITE" id="PS50850"/>
    </source>
</evidence>
<keyword evidence="11" id="KW-1185">Reference proteome</keyword>
<dbReference type="InterPro" id="IPR050360">
    <property type="entry name" value="MFS_Sugar_Transporters"/>
</dbReference>
<evidence type="ECO:0000313" key="10">
    <source>
        <dbReference type="EMBL" id="TQB75852.1"/>
    </source>
</evidence>
<dbReference type="Gene3D" id="1.20.1250.20">
    <property type="entry name" value="MFS general substrate transporter like domains"/>
    <property type="match status" value="1"/>
</dbReference>
<keyword evidence="5 8" id="KW-1133">Transmembrane helix</keyword>
<comment type="caution">
    <text evidence="10">The sequence shown here is derived from an EMBL/GenBank/DDBJ whole genome shotgun (WGS) entry which is preliminary data.</text>
</comment>
<dbReference type="PROSITE" id="PS50850">
    <property type="entry name" value="MFS"/>
    <property type="match status" value="1"/>
</dbReference>
<comment type="similarity">
    <text evidence="2 7">Belongs to the major facilitator superfamily. Sugar transporter (TC 2.A.1.1) family.</text>
</comment>
<dbReference type="OrthoDB" id="6133115at2759"/>
<name>A0A507R330_MONPU</name>
<evidence type="ECO:0000256" key="1">
    <source>
        <dbReference type="ARBA" id="ARBA00004141"/>
    </source>
</evidence>
<dbReference type="PROSITE" id="PS00216">
    <property type="entry name" value="SUGAR_TRANSPORT_1"/>
    <property type="match status" value="2"/>
</dbReference>
<evidence type="ECO:0000256" key="8">
    <source>
        <dbReference type="SAM" id="Phobius"/>
    </source>
</evidence>
<proteinExistence type="inferred from homology"/>